<dbReference type="EMBL" id="JARK01001501">
    <property type="protein sequence ID" value="EYB94941.1"/>
    <property type="molecule type" value="Genomic_DNA"/>
</dbReference>
<dbReference type="AlphaFoldDB" id="A0A016SX33"/>
<comment type="caution">
    <text evidence="1">The sequence shown here is derived from an EMBL/GenBank/DDBJ whole genome shotgun (WGS) entry which is preliminary data.</text>
</comment>
<reference evidence="2" key="1">
    <citation type="journal article" date="2015" name="Nat. Genet.">
        <title>The genome and transcriptome of the zoonotic hookworm Ancylostoma ceylanicum identify infection-specific gene families.</title>
        <authorList>
            <person name="Schwarz E.M."/>
            <person name="Hu Y."/>
            <person name="Antoshechkin I."/>
            <person name="Miller M.M."/>
            <person name="Sternberg P.W."/>
            <person name="Aroian R.V."/>
        </authorList>
    </citation>
    <scope>NUCLEOTIDE SEQUENCE</scope>
    <source>
        <strain evidence="2">HY135</strain>
    </source>
</reference>
<proteinExistence type="predicted"/>
<name>A0A016SX33_9BILA</name>
<protein>
    <submittedName>
        <fullName evidence="1">Uncharacterized protein</fullName>
    </submittedName>
</protein>
<accession>A0A016SX33</accession>
<gene>
    <name evidence="1" type="primary">Acey_s0165.g21</name>
    <name evidence="1" type="ORF">Y032_0165g21</name>
</gene>
<sequence>MRGQPVEHIVANLLKNVNSAVGFGSTASVFLKAINTFATMCLTGWHAWCDAWVRVLNRWSTNECSRNRLCPSCQQCKVANVLKSMIDIQKQLAEEMSV</sequence>
<organism evidence="1 2">
    <name type="scientific">Ancylostoma ceylanicum</name>
    <dbReference type="NCBI Taxonomy" id="53326"/>
    <lineage>
        <taxon>Eukaryota</taxon>
        <taxon>Metazoa</taxon>
        <taxon>Ecdysozoa</taxon>
        <taxon>Nematoda</taxon>
        <taxon>Chromadorea</taxon>
        <taxon>Rhabditida</taxon>
        <taxon>Rhabditina</taxon>
        <taxon>Rhabditomorpha</taxon>
        <taxon>Strongyloidea</taxon>
        <taxon>Ancylostomatidae</taxon>
        <taxon>Ancylostomatinae</taxon>
        <taxon>Ancylostoma</taxon>
    </lineage>
</organism>
<keyword evidence="2" id="KW-1185">Reference proteome</keyword>
<evidence type="ECO:0000313" key="2">
    <source>
        <dbReference type="Proteomes" id="UP000024635"/>
    </source>
</evidence>
<evidence type="ECO:0000313" key="1">
    <source>
        <dbReference type="EMBL" id="EYB94941.1"/>
    </source>
</evidence>
<dbReference type="Proteomes" id="UP000024635">
    <property type="component" value="Unassembled WGS sequence"/>
</dbReference>